<comment type="caution">
    <text evidence="4">The sequence shown here is derived from an EMBL/GenBank/DDBJ whole genome shotgun (WGS) entry which is preliminary data.</text>
</comment>
<reference evidence="4 5" key="1">
    <citation type="submission" date="2020-03" db="EMBL/GenBank/DDBJ databases">
        <title>The genome sequence of Microvirga sp. c23x22.</title>
        <authorList>
            <person name="Zhang X."/>
        </authorList>
    </citation>
    <scope>NUCLEOTIDE SEQUENCE [LARGE SCALE GENOMIC DNA]</scope>
    <source>
        <strain evidence="5">c23x22</strain>
    </source>
</reference>
<evidence type="ECO:0000256" key="1">
    <source>
        <dbReference type="ARBA" id="ARBA00022729"/>
    </source>
</evidence>
<sequence length="236" mass="25605">MVALALGATGLPALAADLPPAPVLEESGDEASWYLRGDIGVVDKIVARRGRDFGSDEVPPLIKSRFARDLVISGGVGYRFAPWLRADVTVDHHFEAAFRGARFSSSANYAQDRTDFEATTFLANGYVDLAFWESITPYLGAGIGVSSNRFDSGNRLAVISDAAQLVPLRSRTQNAFAWTLMAGIAFDITSNLTLDLGYRYTHLGNTRTGFEGADIPLRANAVAAHELRIGARYRFD</sequence>
<keyword evidence="5" id="KW-1185">Reference proteome</keyword>
<proteinExistence type="predicted"/>
<dbReference type="InterPro" id="IPR027385">
    <property type="entry name" value="Beta-barrel_OMP"/>
</dbReference>
<feature type="chain" id="PRO_5045500145" evidence="2">
    <location>
        <begin position="16"/>
        <end position="236"/>
    </location>
</feature>
<organism evidence="4 5">
    <name type="scientific">Microvirga terricola</name>
    <dbReference type="NCBI Taxonomy" id="2719797"/>
    <lineage>
        <taxon>Bacteria</taxon>
        <taxon>Pseudomonadati</taxon>
        <taxon>Pseudomonadota</taxon>
        <taxon>Alphaproteobacteria</taxon>
        <taxon>Hyphomicrobiales</taxon>
        <taxon>Methylobacteriaceae</taxon>
        <taxon>Microvirga</taxon>
    </lineage>
</organism>
<dbReference type="SUPFAM" id="SSF56925">
    <property type="entry name" value="OMPA-like"/>
    <property type="match status" value="1"/>
</dbReference>
<feature type="signal peptide" evidence="2">
    <location>
        <begin position="1"/>
        <end position="15"/>
    </location>
</feature>
<protein>
    <submittedName>
        <fullName evidence="4">Porin family protein</fullName>
    </submittedName>
</protein>
<evidence type="ECO:0000313" key="5">
    <source>
        <dbReference type="Proteomes" id="UP000707352"/>
    </source>
</evidence>
<dbReference type="InterPro" id="IPR011250">
    <property type="entry name" value="OMP/PagP_B-barrel"/>
</dbReference>
<evidence type="ECO:0000313" key="4">
    <source>
        <dbReference type="EMBL" id="NIX77896.1"/>
    </source>
</evidence>
<keyword evidence="1 2" id="KW-0732">Signal</keyword>
<name>A0ABX0VH26_9HYPH</name>
<gene>
    <name evidence="4" type="ORF">HB375_14950</name>
</gene>
<dbReference type="Gene3D" id="2.40.160.20">
    <property type="match status" value="1"/>
</dbReference>
<feature type="domain" description="Outer membrane protein beta-barrel" evidence="3">
    <location>
        <begin position="2"/>
        <end position="235"/>
    </location>
</feature>
<evidence type="ECO:0000259" key="3">
    <source>
        <dbReference type="Pfam" id="PF13505"/>
    </source>
</evidence>
<evidence type="ECO:0000256" key="2">
    <source>
        <dbReference type="SAM" id="SignalP"/>
    </source>
</evidence>
<dbReference type="Pfam" id="PF13505">
    <property type="entry name" value="OMP_b-brl"/>
    <property type="match status" value="1"/>
</dbReference>
<accession>A0ABX0VH26</accession>
<dbReference type="Proteomes" id="UP000707352">
    <property type="component" value="Unassembled WGS sequence"/>
</dbReference>
<dbReference type="EMBL" id="JAATJS010000005">
    <property type="protein sequence ID" value="NIX77896.1"/>
    <property type="molecule type" value="Genomic_DNA"/>
</dbReference>